<evidence type="ECO:0000256" key="3">
    <source>
        <dbReference type="ARBA" id="ARBA00022833"/>
    </source>
</evidence>
<comment type="similarity">
    <text evidence="1">Belongs to the Gfa family.</text>
</comment>
<feature type="domain" description="CENP-V/GFA" evidence="5">
    <location>
        <begin position="1"/>
        <end position="108"/>
    </location>
</feature>
<dbReference type="PANTHER" id="PTHR33337">
    <property type="entry name" value="GFA DOMAIN-CONTAINING PROTEIN"/>
    <property type="match status" value="1"/>
</dbReference>
<dbReference type="InterPro" id="IPR006913">
    <property type="entry name" value="CENP-V/GFA"/>
</dbReference>
<dbReference type="AlphaFoldDB" id="A0A0C9XB97"/>
<dbReference type="Pfam" id="PF04828">
    <property type="entry name" value="GFA"/>
    <property type="match status" value="1"/>
</dbReference>
<gene>
    <name evidence="6" type="ORF">K443DRAFT_131996</name>
</gene>
<keyword evidence="2" id="KW-0479">Metal-binding</keyword>
<organism evidence="6 7">
    <name type="scientific">Laccaria amethystina LaAM-08-1</name>
    <dbReference type="NCBI Taxonomy" id="1095629"/>
    <lineage>
        <taxon>Eukaryota</taxon>
        <taxon>Fungi</taxon>
        <taxon>Dikarya</taxon>
        <taxon>Basidiomycota</taxon>
        <taxon>Agaricomycotina</taxon>
        <taxon>Agaricomycetes</taxon>
        <taxon>Agaricomycetidae</taxon>
        <taxon>Agaricales</taxon>
        <taxon>Agaricineae</taxon>
        <taxon>Hydnangiaceae</taxon>
        <taxon>Laccaria</taxon>
    </lineage>
</organism>
<dbReference type="PROSITE" id="PS51891">
    <property type="entry name" value="CENP_V_GFA"/>
    <property type="match status" value="1"/>
</dbReference>
<dbReference type="EMBL" id="KN838596">
    <property type="protein sequence ID" value="KIK02201.1"/>
    <property type="molecule type" value="Genomic_DNA"/>
</dbReference>
<name>A0A0C9XB97_9AGAR</name>
<evidence type="ECO:0000313" key="6">
    <source>
        <dbReference type="EMBL" id="KIK02201.1"/>
    </source>
</evidence>
<protein>
    <recommendedName>
        <fullName evidence="5">CENP-V/GFA domain-containing protein</fullName>
    </recommendedName>
</protein>
<dbReference type="GO" id="GO:0016846">
    <property type="term" value="F:carbon-sulfur lyase activity"/>
    <property type="evidence" value="ECO:0007669"/>
    <property type="project" value="InterPro"/>
</dbReference>
<dbReference type="SUPFAM" id="SSF51316">
    <property type="entry name" value="Mss4-like"/>
    <property type="match status" value="1"/>
</dbReference>
<dbReference type="OrthoDB" id="9985472at2759"/>
<reference evidence="6 7" key="1">
    <citation type="submission" date="2014-04" db="EMBL/GenBank/DDBJ databases">
        <authorList>
            <consortium name="DOE Joint Genome Institute"/>
            <person name="Kuo A."/>
            <person name="Kohler A."/>
            <person name="Nagy L.G."/>
            <person name="Floudas D."/>
            <person name="Copeland A."/>
            <person name="Barry K.W."/>
            <person name="Cichocki N."/>
            <person name="Veneault-Fourrey C."/>
            <person name="LaButti K."/>
            <person name="Lindquist E.A."/>
            <person name="Lipzen A."/>
            <person name="Lundell T."/>
            <person name="Morin E."/>
            <person name="Murat C."/>
            <person name="Sun H."/>
            <person name="Tunlid A."/>
            <person name="Henrissat B."/>
            <person name="Grigoriev I.V."/>
            <person name="Hibbett D.S."/>
            <person name="Martin F."/>
            <person name="Nordberg H.P."/>
            <person name="Cantor M.N."/>
            <person name="Hua S.X."/>
        </authorList>
    </citation>
    <scope>NUCLEOTIDE SEQUENCE [LARGE SCALE GENOMIC DNA]</scope>
    <source>
        <strain evidence="6 7">LaAM-08-1</strain>
    </source>
</reference>
<dbReference type="InterPro" id="IPR011057">
    <property type="entry name" value="Mss4-like_sf"/>
</dbReference>
<keyword evidence="3" id="KW-0862">Zinc</keyword>
<evidence type="ECO:0000313" key="7">
    <source>
        <dbReference type="Proteomes" id="UP000054477"/>
    </source>
</evidence>
<dbReference type="HOGENOM" id="CLU_2197404_0_0_1"/>
<keyword evidence="7" id="KW-1185">Reference proteome</keyword>
<evidence type="ECO:0000256" key="2">
    <source>
        <dbReference type="ARBA" id="ARBA00022723"/>
    </source>
</evidence>
<dbReference type="GO" id="GO:0046872">
    <property type="term" value="F:metal ion binding"/>
    <property type="evidence" value="ECO:0007669"/>
    <property type="project" value="UniProtKB-KW"/>
</dbReference>
<keyword evidence="4" id="KW-0456">Lyase</keyword>
<sequence length="108" mass="12212">MAPGASSKTAPLAFYVCHCDNCKKTTGSDFMTSAFLRRCMFNIQVIEEKDELSCFRDTNTSSGIPLKRYFCSNCGSNVFLPRKERFPEHMLPFMKGIAMTPKSLRPNI</sequence>
<dbReference type="Gene3D" id="3.90.1590.10">
    <property type="entry name" value="glutathione-dependent formaldehyde- activating enzyme (gfa)"/>
    <property type="match status" value="1"/>
</dbReference>
<dbReference type="Proteomes" id="UP000054477">
    <property type="component" value="Unassembled WGS sequence"/>
</dbReference>
<evidence type="ECO:0000256" key="1">
    <source>
        <dbReference type="ARBA" id="ARBA00005495"/>
    </source>
</evidence>
<proteinExistence type="inferred from homology"/>
<evidence type="ECO:0000256" key="4">
    <source>
        <dbReference type="ARBA" id="ARBA00023239"/>
    </source>
</evidence>
<dbReference type="STRING" id="1095629.A0A0C9XB97"/>
<dbReference type="PANTHER" id="PTHR33337:SF40">
    <property type="entry name" value="CENP-V_GFA DOMAIN-CONTAINING PROTEIN-RELATED"/>
    <property type="match status" value="1"/>
</dbReference>
<reference evidence="7" key="2">
    <citation type="submission" date="2015-01" db="EMBL/GenBank/DDBJ databases">
        <title>Evolutionary Origins and Diversification of the Mycorrhizal Mutualists.</title>
        <authorList>
            <consortium name="DOE Joint Genome Institute"/>
            <consortium name="Mycorrhizal Genomics Consortium"/>
            <person name="Kohler A."/>
            <person name="Kuo A."/>
            <person name="Nagy L.G."/>
            <person name="Floudas D."/>
            <person name="Copeland A."/>
            <person name="Barry K.W."/>
            <person name="Cichocki N."/>
            <person name="Veneault-Fourrey C."/>
            <person name="LaButti K."/>
            <person name="Lindquist E.A."/>
            <person name="Lipzen A."/>
            <person name="Lundell T."/>
            <person name="Morin E."/>
            <person name="Murat C."/>
            <person name="Riley R."/>
            <person name="Ohm R."/>
            <person name="Sun H."/>
            <person name="Tunlid A."/>
            <person name="Henrissat B."/>
            <person name="Grigoriev I.V."/>
            <person name="Hibbett D.S."/>
            <person name="Martin F."/>
        </authorList>
    </citation>
    <scope>NUCLEOTIDE SEQUENCE [LARGE SCALE GENOMIC DNA]</scope>
    <source>
        <strain evidence="7">LaAM-08-1</strain>
    </source>
</reference>
<evidence type="ECO:0000259" key="5">
    <source>
        <dbReference type="PROSITE" id="PS51891"/>
    </source>
</evidence>
<accession>A0A0C9XB97</accession>